<dbReference type="GO" id="GO:0005524">
    <property type="term" value="F:ATP binding"/>
    <property type="evidence" value="ECO:0007669"/>
    <property type="project" value="UniProtKB-UniRule"/>
</dbReference>
<dbReference type="SUPFAM" id="SSF69012">
    <property type="entry name" value="alpha-ketoacid dehydrogenase kinase, N-terminal domain"/>
    <property type="match status" value="1"/>
</dbReference>
<feature type="domain" description="Histidine kinase" evidence="9">
    <location>
        <begin position="274"/>
        <end position="412"/>
    </location>
</feature>
<proteinExistence type="inferred from homology"/>
<evidence type="ECO:0000256" key="8">
    <source>
        <dbReference type="RuleBase" id="RU366032"/>
    </source>
</evidence>
<evidence type="ECO:0000256" key="2">
    <source>
        <dbReference type="ARBA" id="ARBA00022679"/>
    </source>
</evidence>
<keyword evidence="5 8" id="KW-0067">ATP-binding</keyword>
<dbReference type="GO" id="GO:0005759">
    <property type="term" value="C:mitochondrial matrix"/>
    <property type="evidence" value="ECO:0007669"/>
    <property type="project" value="UniProtKB-SubCell"/>
</dbReference>
<evidence type="ECO:0000259" key="9">
    <source>
        <dbReference type="PROSITE" id="PS50109"/>
    </source>
</evidence>
<dbReference type="InterPro" id="IPR003594">
    <property type="entry name" value="HATPase_dom"/>
</dbReference>
<dbReference type="PROSITE" id="PS50109">
    <property type="entry name" value="HIS_KIN"/>
    <property type="match status" value="1"/>
</dbReference>
<dbReference type="GO" id="GO:0004740">
    <property type="term" value="F:pyruvate dehydrogenase (acetyl-transferring) kinase activity"/>
    <property type="evidence" value="ECO:0007669"/>
    <property type="project" value="UniProtKB-EC"/>
</dbReference>
<evidence type="ECO:0000256" key="4">
    <source>
        <dbReference type="ARBA" id="ARBA00022777"/>
    </source>
</evidence>
<dbReference type="GO" id="GO:0010906">
    <property type="term" value="P:regulation of glucose metabolic process"/>
    <property type="evidence" value="ECO:0007669"/>
    <property type="project" value="TreeGrafter"/>
</dbReference>
<evidence type="ECO:0000313" key="10">
    <source>
        <dbReference type="EMBL" id="GFH48682.1"/>
    </source>
</evidence>
<dbReference type="InterPro" id="IPR005467">
    <property type="entry name" value="His_kinase_dom"/>
</dbReference>
<keyword evidence="10" id="KW-0670">Pyruvate</keyword>
<dbReference type="Proteomes" id="UP001054902">
    <property type="component" value="Unassembled WGS sequence"/>
</dbReference>
<keyword evidence="3 8" id="KW-0547">Nucleotide-binding</keyword>
<accession>A0AAD3CMJ4</accession>
<evidence type="ECO:0000256" key="6">
    <source>
        <dbReference type="ARBA" id="ARBA00023128"/>
    </source>
</evidence>
<dbReference type="EMBL" id="BLLK01000029">
    <property type="protein sequence ID" value="GFH48682.1"/>
    <property type="molecule type" value="Genomic_DNA"/>
</dbReference>
<dbReference type="InterPro" id="IPR018955">
    <property type="entry name" value="BCDHK/PDK_N"/>
</dbReference>
<evidence type="ECO:0000256" key="7">
    <source>
        <dbReference type="ARBA" id="ARBA00048201"/>
    </source>
</evidence>
<comment type="caution">
    <text evidence="10">The sequence shown here is derived from an EMBL/GenBank/DDBJ whole genome shotgun (WGS) entry which is preliminary data.</text>
</comment>
<dbReference type="Pfam" id="PF10436">
    <property type="entry name" value="BCDHK_Adom3"/>
    <property type="match status" value="1"/>
</dbReference>
<dbReference type="PANTHER" id="PTHR11947:SF3">
    <property type="entry name" value="[PYRUVATE DEHYDROGENASE (ACETYL-TRANSFERRING)] KINASE, MITOCHONDRIAL"/>
    <property type="match status" value="1"/>
</dbReference>
<dbReference type="InterPro" id="IPR004358">
    <property type="entry name" value="Sig_transdc_His_kin-like_C"/>
</dbReference>
<keyword evidence="11" id="KW-1185">Reference proteome</keyword>
<dbReference type="Pfam" id="PF02518">
    <property type="entry name" value="HATPase_c"/>
    <property type="match status" value="1"/>
</dbReference>
<dbReference type="PRINTS" id="PR00344">
    <property type="entry name" value="BCTRLSENSOR"/>
</dbReference>
<keyword evidence="4 8" id="KW-0418">Kinase</keyword>
<keyword evidence="2 8" id="KW-0808">Transferase</keyword>
<dbReference type="Gene3D" id="1.20.140.20">
    <property type="entry name" value="Alpha-ketoacid/pyruvate dehydrogenase kinase, N-terminal domain"/>
    <property type="match status" value="1"/>
</dbReference>
<dbReference type="InterPro" id="IPR036890">
    <property type="entry name" value="HATPase_C_sf"/>
</dbReference>
<dbReference type="AlphaFoldDB" id="A0AAD3CMJ4"/>
<name>A0AAD3CMJ4_9STRA</name>
<comment type="subcellular location">
    <subcellularLocation>
        <location evidence="8">Mitochondrion matrix</location>
    </subcellularLocation>
</comment>
<dbReference type="EC" id="2.7.11.-" evidence="8"/>
<gene>
    <name evidence="10" type="ORF">CTEN210_05158</name>
</gene>
<dbReference type="PANTHER" id="PTHR11947">
    <property type="entry name" value="PYRUVATE DEHYDROGENASE KINASE"/>
    <property type="match status" value="1"/>
</dbReference>
<evidence type="ECO:0000256" key="3">
    <source>
        <dbReference type="ARBA" id="ARBA00022741"/>
    </source>
</evidence>
<sequence>MFIRSTQRCRRCLPIRFFNSSSTPLSLSEEVSILVNEYSLKPQTSVSLQTLFRTGRGELLENFDRNGGEAKSARYSSSPEVLMQVANFIHHELPIRLARRIKDLNDVPYLSDMSSVQAVKDIYISSFLSLVQEPTIDSPVREALFARKLELLYERHSSVLVQMAKGAFEFRQMLKNKEISSLEGEAFELMNDTHAFLDRFYMSRIGIRVLAGQYLALREPTMEGYIGLIDQHTSPYGILKKAAMDSSYMCENMFGSFPEVVISGKLDLTFPYIPTQLHYILLELLKNAMRATVEYHGNDPRMWPPIEVVIADGHNNEDIVIKISDEGGGIPRSNRKKIWSYLFTTVKPEIQKALMYGNDDELVDHSVHAPLAGLGYGLPISKSYARYFGGDLSIESLDGYGSDAFVHLRRLGDSLEPLPF</sequence>
<evidence type="ECO:0000256" key="1">
    <source>
        <dbReference type="ARBA" id="ARBA00006155"/>
    </source>
</evidence>
<protein>
    <recommendedName>
        <fullName evidence="8">Protein-serine/threonine kinase</fullName>
        <ecNumber evidence="8">2.7.11.-</ecNumber>
    </recommendedName>
</protein>
<comment type="similarity">
    <text evidence="1 8">Belongs to the PDK/BCKDK protein kinase family.</text>
</comment>
<dbReference type="InterPro" id="IPR039028">
    <property type="entry name" value="BCKD/PDK"/>
</dbReference>
<evidence type="ECO:0000313" key="11">
    <source>
        <dbReference type="Proteomes" id="UP001054902"/>
    </source>
</evidence>
<keyword evidence="6 8" id="KW-0496">Mitochondrion</keyword>
<organism evidence="10 11">
    <name type="scientific">Chaetoceros tenuissimus</name>
    <dbReference type="NCBI Taxonomy" id="426638"/>
    <lineage>
        <taxon>Eukaryota</taxon>
        <taxon>Sar</taxon>
        <taxon>Stramenopiles</taxon>
        <taxon>Ochrophyta</taxon>
        <taxon>Bacillariophyta</taxon>
        <taxon>Coscinodiscophyceae</taxon>
        <taxon>Chaetocerotophycidae</taxon>
        <taxon>Chaetocerotales</taxon>
        <taxon>Chaetocerotaceae</taxon>
        <taxon>Chaetoceros</taxon>
    </lineage>
</organism>
<comment type="catalytic activity">
    <reaction evidence="7">
        <text>L-seryl-[pyruvate dehydrogenase E1 alpha subunit] + ATP = O-phospho-L-seryl-[pyruvate dehydrogenase E1 alpha subunit] + ADP + H(+)</text>
        <dbReference type="Rhea" id="RHEA:23052"/>
        <dbReference type="Rhea" id="RHEA-COMP:13689"/>
        <dbReference type="Rhea" id="RHEA-COMP:13690"/>
        <dbReference type="ChEBI" id="CHEBI:15378"/>
        <dbReference type="ChEBI" id="CHEBI:29999"/>
        <dbReference type="ChEBI" id="CHEBI:30616"/>
        <dbReference type="ChEBI" id="CHEBI:83421"/>
        <dbReference type="ChEBI" id="CHEBI:456216"/>
        <dbReference type="EC" id="2.7.11.2"/>
    </reaction>
</comment>
<dbReference type="SUPFAM" id="SSF55874">
    <property type="entry name" value="ATPase domain of HSP90 chaperone/DNA topoisomerase II/histidine kinase"/>
    <property type="match status" value="1"/>
</dbReference>
<dbReference type="Gene3D" id="3.30.565.10">
    <property type="entry name" value="Histidine kinase-like ATPase, C-terminal domain"/>
    <property type="match status" value="1"/>
</dbReference>
<evidence type="ECO:0000256" key="5">
    <source>
        <dbReference type="ARBA" id="ARBA00022840"/>
    </source>
</evidence>
<reference evidence="10 11" key="1">
    <citation type="journal article" date="2021" name="Sci. Rep.">
        <title>The genome of the diatom Chaetoceros tenuissimus carries an ancient integrated fragment of an extant virus.</title>
        <authorList>
            <person name="Hongo Y."/>
            <person name="Kimura K."/>
            <person name="Takaki Y."/>
            <person name="Yoshida Y."/>
            <person name="Baba S."/>
            <person name="Kobayashi G."/>
            <person name="Nagasaki K."/>
            <person name="Hano T."/>
            <person name="Tomaru Y."/>
        </authorList>
    </citation>
    <scope>NUCLEOTIDE SEQUENCE [LARGE SCALE GENOMIC DNA]</scope>
    <source>
        <strain evidence="10 11">NIES-3715</strain>
    </source>
</reference>
<dbReference type="InterPro" id="IPR036784">
    <property type="entry name" value="AK/P_DHK_N_sf"/>
</dbReference>
<dbReference type="CDD" id="cd16929">
    <property type="entry name" value="HATPase_PDK-like"/>
    <property type="match status" value="1"/>
</dbReference>
<dbReference type="SMART" id="SM00387">
    <property type="entry name" value="HATPase_c"/>
    <property type="match status" value="1"/>
</dbReference>